<dbReference type="Gene3D" id="3.10.580.10">
    <property type="entry name" value="CBS-domain"/>
    <property type="match status" value="1"/>
</dbReference>
<dbReference type="PANTHER" id="PTHR43080:SF2">
    <property type="entry name" value="CBS DOMAIN-CONTAINING PROTEIN"/>
    <property type="match status" value="1"/>
</dbReference>
<keyword evidence="5" id="KW-1185">Reference proteome</keyword>
<sequence>MLVSEILAIKGKVLFTIAPNKSVAEAIEIMNEQDVGSLVVFSRGQMVGMLTFREVLQGVRRGAADWQSLAVEDVMIGDPQSASPNMEMDELRRMMVEHHQRYLPVMDGQTLLGVVSFHDVAKAVLEEQSFENRMLKNYIRNWPAQEEEG</sequence>
<dbReference type="AlphaFoldDB" id="N6YF76"/>
<dbReference type="SMART" id="SM00116">
    <property type="entry name" value="CBS"/>
    <property type="match status" value="2"/>
</dbReference>
<accession>N6YF76</accession>
<evidence type="ECO:0000313" key="4">
    <source>
        <dbReference type="EMBL" id="ENO90175.1"/>
    </source>
</evidence>
<dbReference type="OrthoDB" id="9807125at2"/>
<protein>
    <recommendedName>
        <fullName evidence="3">CBS domain-containing protein</fullName>
    </recommendedName>
</protein>
<feature type="domain" description="CBS" evidence="3">
    <location>
        <begin position="75"/>
        <end position="130"/>
    </location>
</feature>
<dbReference type="RefSeq" id="WP_004333516.1">
    <property type="nucleotide sequence ID" value="NZ_AMXE01000005.1"/>
</dbReference>
<proteinExistence type="predicted"/>
<name>N6YF76_THAL4</name>
<feature type="domain" description="CBS" evidence="3">
    <location>
        <begin position="8"/>
        <end position="68"/>
    </location>
</feature>
<dbReference type="Proteomes" id="UP000013232">
    <property type="component" value="Unassembled WGS sequence"/>
</dbReference>
<dbReference type="InterPro" id="IPR046342">
    <property type="entry name" value="CBS_dom_sf"/>
</dbReference>
<organism evidence="4 5">
    <name type="scientific">Thauera linaloolentis (strain DSM 12138 / JCM 21573 / CCUG 41526 / CIP 105981 / IAM 15112 / NBRC 102519 / 47Lol)</name>
    <dbReference type="NCBI Taxonomy" id="1123367"/>
    <lineage>
        <taxon>Bacteria</taxon>
        <taxon>Pseudomonadati</taxon>
        <taxon>Pseudomonadota</taxon>
        <taxon>Betaproteobacteria</taxon>
        <taxon>Rhodocyclales</taxon>
        <taxon>Zoogloeaceae</taxon>
        <taxon>Thauera</taxon>
    </lineage>
</organism>
<evidence type="ECO:0000313" key="5">
    <source>
        <dbReference type="Proteomes" id="UP000013232"/>
    </source>
</evidence>
<dbReference type="SUPFAM" id="SSF54631">
    <property type="entry name" value="CBS-domain pair"/>
    <property type="match status" value="1"/>
</dbReference>
<evidence type="ECO:0000259" key="3">
    <source>
        <dbReference type="PROSITE" id="PS51371"/>
    </source>
</evidence>
<dbReference type="PROSITE" id="PS51371">
    <property type="entry name" value="CBS"/>
    <property type="match status" value="2"/>
</dbReference>
<comment type="caution">
    <text evidence="4">The sequence shown here is derived from an EMBL/GenBank/DDBJ whole genome shotgun (WGS) entry which is preliminary data.</text>
</comment>
<gene>
    <name evidence="4" type="ORF">C666_02915</name>
</gene>
<dbReference type="EMBL" id="AMXE01000005">
    <property type="protein sequence ID" value="ENO90175.1"/>
    <property type="molecule type" value="Genomic_DNA"/>
</dbReference>
<dbReference type="InterPro" id="IPR000644">
    <property type="entry name" value="CBS_dom"/>
</dbReference>
<dbReference type="InterPro" id="IPR051257">
    <property type="entry name" value="Diverse_CBS-Domain"/>
</dbReference>
<dbReference type="STRING" id="1123367.GCA_000621305_00986"/>
<evidence type="ECO:0000256" key="2">
    <source>
        <dbReference type="PROSITE-ProRule" id="PRU00703"/>
    </source>
</evidence>
<reference evidence="4 5" key="1">
    <citation type="submission" date="2012-09" db="EMBL/GenBank/DDBJ databases">
        <title>Draft Genome Sequences of 6 Strains from Genus Thauera.</title>
        <authorList>
            <person name="Liu B."/>
            <person name="Shapleigh J.P."/>
            <person name="Frostegard A.H."/>
        </authorList>
    </citation>
    <scope>NUCLEOTIDE SEQUENCE [LARGE SCALE GENOMIC DNA]</scope>
    <source>
        <strain evidence="5">47Lol / DSM 12138</strain>
    </source>
</reference>
<dbReference type="Pfam" id="PF00571">
    <property type="entry name" value="CBS"/>
    <property type="match status" value="2"/>
</dbReference>
<evidence type="ECO:0000256" key="1">
    <source>
        <dbReference type="ARBA" id="ARBA00023122"/>
    </source>
</evidence>
<keyword evidence="1 2" id="KW-0129">CBS domain</keyword>
<dbReference type="eggNOG" id="COG0517">
    <property type="taxonomic scope" value="Bacteria"/>
</dbReference>
<dbReference type="PANTHER" id="PTHR43080">
    <property type="entry name" value="CBS DOMAIN-CONTAINING PROTEIN CBSX3, MITOCHONDRIAL"/>
    <property type="match status" value="1"/>
</dbReference>